<feature type="transmembrane region" description="Helical" evidence="8">
    <location>
        <begin position="12"/>
        <end position="30"/>
    </location>
</feature>
<reference evidence="10 12" key="1">
    <citation type="submission" date="2015-02" db="EMBL/GenBank/DDBJ databases">
        <authorList>
            <person name="Chooi Y.-H."/>
        </authorList>
    </citation>
    <scope>NUCLEOTIDE SEQUENCE [LARGE SCALE GENOMIC DNA]</scope>
    <source>
        <strain evidence="10">E3</strain>
    </source>
</reference>
<keyword evidence="12" id="KW-1185">Reference proteome</keyword>
<evidence type="ECO:0000259" key="9">
    <source>
        <dbReference type="Pfam" id="PF01694"/>
    </source>
</evidence>
<keyword evidence="6 8" id="KW-1133">Transmembrane helix</keyword>
<feature type="transmembrane region" description="Helical" evidence="8">
    <location>
        <begin position="95"/>
        <end position="114"/>
    </location>
</feature>
<sequence length="264" mass="29609">MAGIWHDLVRWPLTSATVAVCFVLWVWHWNSRSDLARVASSYRRIVIEKQVWRCITSTYSHGSVLHLAFNMSMAWSQGQQFESQIGTVEFARVTTLFIVVSSCLSLGATWLLVHRMNQPGAADKQSVGYSAVLFAWYTAGSMQDPWTTLYFLGIVPTPRIVVPILALLFTQLLIANASFVGHLSGIVAGLLFGLDLFSWFTTYFFLCSLTWIVIGMSWSVKTTTNLPVPFLVMLDNTGHDVVHGVVIRRTRTPGVDRFDEVTIV</sequence>
<evidence type="ECO:0000256" key="3">
    <source>
        <dbReference type="ARBA" id="ARBA00022670"/>
    </source>
</evidence>
<feature type="domain" description="Peptidase S54 rhomboid" evidence="9">
    <location>
        <begin position="49"/>
        <end position="196"/>
    </location>
</feature>
<dbReference type="OMA" id="ICSVIWF"/>
<proteinExistence type="inferred from homology"/>
<dbReference type="Proteomes" id="UP000039324">
    <property type="component" value="Unassembled WGS sequence"/>
</dbReference>
<keyword evidence="4 8" id="KW-0812">Transmembrane</keyword>
<feature type="transmembrane region" description="Helical" evidence="8">
    <location>
        <begin position="126"/>
        <end position="143"/>
    </location>
</feature>
<dbReference type="InterPro" id="IPR035952">
    <property type="entry name" value="Rhomboid-like_sf"/>
</dbReference>
<geneLocation type="mitochondrion" evidence="11"/>
<evidence type="ECO:0000313" key="11">
    <source>
        <dbReference type="EMBL" id="SPQ94351.1"/>
    </source>
</evidence>
<dbReference type="STRING" id="37360.A0A0G4III9"/>
<dbReference type="EMBL" id="OVEO01000002">
    <property type="protein sequence ID" value="SPQ94351.1"/>
    <property type="molecule type" value="Genomic_DNA"/>
</dbReference>
<dbReference type="PANTHER" id="PTHR43066">
    <property type="entry name" value="RHOMBOID-RELATED PROTEIN"/>
    <property type="match status" value="1"/>
</dbReference>
<evidence type="ECO:0000256" key="4">
    <source>
        <dbReference type="ARBA" id="ARBA00022692"/>
    </source>
</evidence>
<evidence type="ECO:0000256" key="6">
    <source>
        <dbReference type="ARBA" id="ARBA00022989"/>
    </source>
</evidence>
<organism evidence="10 12">
    <name type="scientific">Plasmodiophora brassicae</name>
    <name type="common">Clubroot disease agent</name>
    <dbReference type="NCBI Taxonomy" id="37360"/>
    <lineage>
        <taxon>Eukaryota</taxon>
        <taxon>Sar</taxon>
        <taxon>Rhizaria</taxon>
        <taxon>Endomyxa</taxon>
        <taxon>Phytomyxea</taxon>
        <taxon>Plasmodiophorida</taxon>
        <taxon>Plasmodiophoridae</taxon>
        <taxon>Plasmodiophora</taxon>
    </lineage>
</organism>
<dbReference type="AlphaFoldDB" id="A0A0G4III9"/>
<dbReference type="GO" id="GO:0004252">
    <property type="term" value="F:serine-type endopeptidase activity"/>
    <property type="evidence" value="ECO:0007669"/>
    <property type="project" value="InterPro"/>
</dbReference>
<keyword evidence="3" id="KW-0645">Protease</keyword>
<feature type="transmembrane region" description="Helical" evidence="8">
    <location>
        <begin position="200"/>
        <end position="220"/>
    </location>
</feature>
<dbReference type="SUPFAM" id="SSF144091">
    <property type="entry name" value="Rhomboid-like"/>
    <property type="match status" value="1"/>
</dbReference>
<dbReference type="EMBL" id="CDSF01000002">
    <property type="protein sequence ID" value="CEO95023.1"/>
    <property type="molecule type" value="Genomic_DNA"/>
</dbReference>
<dbReference type="PANTHER" id="PTHR43066:SF1">
    <property type="entry name" value="RHOMBOID PROTEIN 2"/>
    <property type="match status" value="1"/>
</dbReference>
<keyword evidence="7 8" id="KW-0472">Membrane</keyword>
<dbReference type="Pfam" id="PF01694">
    <property type="entry name" value="Rhomboid"/>
    <property type="match status" value="1"/>
</dbReference>
<evidence type="ECO:0000256" key="7">
    <source>
        <dbReference type="ARBA" id="ARBA00023136"/>
    </source>
</evidence>
<evidence type="ECO:0000256" key="2">
    <source>
        <dbReference type="ARBA" id="ARBA00009045"/>
    </source>
</evidence>
<gene>
    <name evidence="10" type="ORF">PBRA_003836</name>
    <name evidence="11" type="ORF">PLBR_LOCUS1566</name>
</gene>
<dbReference type="OrthoDB" id="10257275at2759"/>
<evidence type="ECO:0000256" key="5">
    <source>
        <dbReference type="ARBA" id="ARBA00022801"/>
    </source>
</evidence>
<keyword evidence="11" id="KW-0496">Mitochondrion</keyword>
<evidence type="ECO:0000256" key="8">
    <source>
        <dbReference type="SAM" id="Phobius"/>
    </source>
</evidence>
<evidence type="ECO:0000313" key="10">
    <source>
        <dbReference type="EMBL" id="CEO95023.1"/>
    </source>
</evidence>
<dbReference type="Gene3D" id="1.20.1540.10">
    <property type="entry name" value="Rhomboid-like"/>
    <property type="match status" value="1"/>
</dbReference>
<dbReference type="Proteomes" id="UP000290189">
    <property type="component" value="Unassembled WGS sequence"/>
</dbReference>
<comment type="similarity">
    <text evidence="2">Belongs to the peptidase S54 family.</text>
</comment>
<keyword evidence="5" id="KW-0378">Hydrolase</keyword>
<accession>A0A0G4III9</accession>
<evidence type="ECO:0000313" key="13">
    <source>
        <dbReference type="Proteomes" id="UP000290189"/>
    </source>
</evidence>
<dbReference type="InterPro" id="IPR022764">
    <property type="entry name" value="Peptidase_S54_rhomboid_dom"/>
</dbReference>
<protein>
    <recommendedName>
        <fullName evidence="9">Peptidase S54 rhomboid domain-containing protein</fullName>
    </recommendedName>
</protein>
<dbReference type="GO" id="GO:0006508">
    <property type="term" value="P:proteolysis"/>
    <property type="evidence" value="ECO:0007669"/>
    <property type="project" value="UniProtKB-KW"/>
</dbReference>
<reference evidence="11 13" key="2">
    <citation type="submission" date="2018-03" db="EMBL/GenBank/DDBJ databases">
        <authorList>
            <person name="Fogelqvist J."/>
        </authorList>
    </citation>
    <scope>NUCLEOTIDE SEQUENCE [LARGE SCALE GENOMIC DNA]</scope>
</reference>
<comment type="subcellular location">
    <subcellularLocation>
        <location evidence="1">Membrane</location>
        <topology evidence="1">Multi-pass membrane protein</topology>
    </subcellularLocation>
</comment>
<evidence type="ECO:0000313" key="12">
    <source>
        <dbReference type="Proteomes" id="UP000039324"/>
    </source>
</evidence>
<name>A0A0G4III9_PLABS</name>
<evidence type="ECO:0000256" key="1">
    <source>
        <dbReference type="ARBA" id="ARBA00004141"/>
    </source>
</evidence>
<dbReference type="GO" id="GO:0016020">
    <property type="term" value="C:membrane"/>
    <property type="evidence" value="ECO:0007669"/>
    <property type="project" value="UniProtKB-SubCell"/>
</dbReference>